<dbReference type="Proteomes" id="UP000199400">
    <property type="component" value="Unassembled WGS sequence"/>
</dbReference>
<dbReference type="AlphaFoldDB" id="A0A1I1WHJ1"/>
<dbReference type="PROSITE" id="PS51257">
    <property type="entry name" value="PROKAR_LIPOPROTEIN"/>
    <property type="match status" value="1"/>
</dbReference>
<keyword evidence="3" id="KW-1185">Reference proteome</keyword>
<dbReference type="RefSeq" id="WP_170135421.1">
    <property type="nucleotide sequence ID" value="NZ_FOMX01000006.1"/>
</dbReference>
<proteinExistence type="predicted"/>
<evidence type="ECO:0000256" key="1">
    <source>
        <dbReference type="SAM" id="MobiDB-lite"/>
    </source>
</evidence>
<protein>
    <submittedName>
        <fullName evidence="2">Uncharacterized protein</fullName>
    </submittedName>
</protein>
<organism evidence="2 3">
    <name type="scientific">Nannocystis exedens</name>
    <dbReference type="NCBI Taxonomy" id="54"/>
    <lineage>
        <taxon>Bacteria</taxon>
        <taxon>Pseudomonadati</taxon>
        <taxon>Myxococcota</taxon>
        <taxon>Polyangia</taxon>
        <taxon>Nannocystales</taxon>
        <taxon>Nannocystaceae</taxon>
        <taxon>Nannocystis</taxon>
    </lineage>
</organism>
<feature type="compositionally biased region" description="Gly residues" evidence="1">
    <location>
        <begin position="44"/>
        <end position="70"/>
    </location>
</feature>
<evidence type="ECO:0000313" key="2">
    <source>
        <dbReference type="EMBL" id="SFD94607.1"/>
    </source>
</evidence>
<accession>A0A1I1WHJ1</accession>
<reference evidence="3" key="1">
    <citation type="submission" date="2016-10" db="EMBL/GenBank/DDBJ databases">
        <authorList>
            <person name="Varghese N."/>
            <person name="Submissions S."/>
        </authorList>
    </citation>
    <scope>NUCLEOTIDE SEQUENCE [LARGE SCALE GENOMIC DNA]</scope>
    <source>
        <strain evidence="3">ATCC 25963</strain>
    </source>
</reference>
<feature type="region of interest" description="Disordered" evidence="1">
    <location>
        <begin position="18"/>
        <end position="76"/>
    </location>
</feature>
<evidence type="ECO:0000313" key="3">
    <source>
        <dbReference type="Proteomes" id="UP000199400"/>
    </source>
</evidence>
<feature type="compositionally biased region" description="Low complexity" evidence="1">
    <location>
        <begin position="27"/>
        <end position="43"/>
    </location>
</feature>
<gene>
    <name evidence="2" type="ORF">SAMN02745121_02363</name>
</gene>
<sequence>MTKHAMFLMALAIAGCGGSKSGDTDTDTGTGTETGTATDIPTGTGTGTETGTETGTGTGTDTGAPTGTGGEQPVQVDESGCLSQCVEDVDAENATLEADCEVCDYDPVQHTCAPIVKCEAVMGEWTIPAGQEACFAVHGDSGAETPSMIDNLSQTCIDAGSNAQIEIVRTGEAPAGTFPAAICTWSTSPATDCPNLG</sequence>
<dbReference type="EMBL" id="FOMX01000006">
    <property type="protein sequence ID" value="SFD94607.1"/>
    <property type="molecule type" value="Genomic_DNA"/>
</dbReference>
<name>A0A1I1WHJ1_9BACT</name>